<name>A0A2H0VI00_9BACT</name>
<reference evidence="3" key="1">
    <citation type="submission" date="2017-09" db="EMBL/GenBank/DDBJ databases">
        <title>Depth-based differentiation of microbial function through sediment-hosted aquifers and enrichment of novel symbionts in the deep terrestrial subsurface.</title>
        <authorList>
            <person name="Probst A.J."/>
            <person name="Ladd B."/>
            <person name="Jarett J.K."/>
            <person name="Geller-Mcgrath D.E."/>
            <person name="Sieber C.M.K."/>
            <person name="Emerson J.B."/>
            <person name="Anantharaman K."/>
            <person name="Thomas B.C."/>
            <person name="Malmstrom R."/>
            <person name="Stieglmeier M."/>
            <person name="Klingl A."/>
            <person name="Woyke T."/>
            <person name="Ryan C.M."/>
            <person name="Banfield J.F."/>
        </authorList>
    </citation>
    <scope>NUCLEOTIDE SEQUENCE [LARGE SCALE GENOMIC DNA]</scope>
</reference>
<keyword evidence="1" id="KW-0732">Signal</keyword>
<evidence type="ECO:0000313" key="3">
    <source>
        <dbReference type="Proteomes" id="UP000230776"/>
    </source>
</evidence>
<gene>
    <name evidence="2" type="ORF">COT88_00075</name>
</gene>
<dbReference type="EMBL" id="PFAG01000002">
    <property type="protein sequence ID" value="PIR98703.1"/>
    <property type="molecule type" value="Genomic_DNA"/>
</dbReference>
<evidence type="ECO:0000313" key="2">
    <source>
        <dbReference type="EMBL" id="PIR98703.1"/>
    </source>
</evidence>
<dbReference type="Proteomes" id="UP000230776">
    <property type="component" value="Unassembled WGS sequence"/>
</dbReference>
<comment type="caution">
    <text evidence="2">The sequence shown here is derived from an EMBL/GenBank/DDBJ whole genome shotgun (WGS) entry which is preliminary data.</text>
</comment>
<evidence type="ECO:0000256" key="1">
    <source>
        <dbReference type="SAM" id="SignalP"/>
    </source>
</evidence>
<dbReference type="CDD" id="cd22784">
    <property type="entry name" value="DPBB_MltA_YuiC-like"/>
    <property type="match status" value="1"/>
</dbReference>
<organism evidence="2 3">
    <name type="scientific">Candidatus Colwellbacteria bacterium CG10_big_fil_rev_8_21_14_0_10_41_28</name>
    <dbReference type="NCBI Taxonomy" id="1974539"/>
    <lineage>
        <taxon>Bacteria</taxon>
        <taxon>Candidatus Colwelliibacteriota</taxon>
    </lineage>
</organism>
<accession>A0A2H0VI00</accession>
<sequence>MSRYLISATLLLALGTLSSVLVGSAAPVAETGQIVLAEQSDALLNDSPIITPETDYDPDVKRVVTVMVTAYSSTVRQTDSTPFITASGTTVRPGVVAANWLPIGTKVRIPKLFGDRVFVVEDRMHRRNDHKLDVWLESETEAFNFGVHNAEVEVL</sequence>
<proteinExistence type="predicted"/>
<feature type="chain" id="PRO_5013655199" description="3D domain-containing protein" evidence="1">
    <location>
        <begin position="26"/>
        <end position="155"/>
    </location>
</feature>
<feature type="signal peptide" evidence="1">
    <location>
        <begin position="1"/>
        <end position="25"/>
    </location>
</feature>
<protein>
    <recommendedName>
        <fullName evidence="4">3D domain-containing protein</fullName>
    </recommendedName>
</protein>
<evidence type="ECO:0008006" key="4">
    <source>
        <dbReference type="Google" id="ProtNLM"/>
    </source>
</evidence>
<dbReference type="AlphaFoldDB" id="A0A2H0VI00"/>